<sequence>MIKGGNVTSDDSFDVRKLKVGITSKCFEYITKCALECKEISTLRVNRVYSMIDNLRFCEKFFSEKLDLKIEVEDHAAKNFFTNVLNISNDILINNDEILVKCYEASEVQQFCRDLIVLCTLYVNKCEDNILSDLEMKYIYNSSPSDITTAQLQQKLVDRMVGKYVFSNNVEMSIDISKPFLKEFHRYVRGIYFVCRRSVSTYTKSFKDEVIIRIEMVNGIGMNMGLRVTLSN</sequence>
<protein>
    <submittedName>
        <fullName evidence="1">p27</fullName>
    </submittedName>
</protein>
<reference evidence="1" key="1">
    <citation type="submission" date="2020-01" db="EMBL/GenBank/DDBJ databases">
        <title>First Report of Malus Domestica Virus A Infecting Apple Tree (Malus domestica) in South Korea.</title>
        <authorList>
            <person name="Igori D."/>
            <person name="Lim S."/>
            <person name="Cho I.-S."/>
            <person name="Kim H.R."/>
            <person name="Lee S.-H."/>
            <person name="Moon J.S."/>
        </authorList>
    </citation>
    <scope>NUCLEOTIDE SEQUENCE</scope>
    <source>
        <strain evidence="1">SK</strain>
    </source>
</reference>
<evidence type="ECO:0000313" key="1">
    <source>
        <dbReference type="EMBL" id="QJD22006.1"/>
    </source>
</evidence>
<accession>A0A6M3RWT0</accession>
<dbReference type="EMBL" id="MN901923">
    <property type="protein sequence ID" value="QJD22006.1"/>
    <property type="molecule type" value="Genomic_RNA"/>
</dbReference>
<organism evidence="1">
    <name type="scientific">Malus domestica virus A</name>
    <dbReference type="NCBI Taxonomy" id="2664236"/>
    <lineage>
        <taxon>Viruses</taxon>
        <taxon>Riboviria</taxon>
        <taxon>Orthornavirae</taxon>
        <taxon>Kitrinoviricota</taxon>
        <taxon>Alsuviricetes</taxon>
        <taxon>Martellivirales</taxon>
        <taxon>Closteroviridae</taxon>
        <taxon>Velarivirus</taxon>
        <taxon>Velarivirus alphamali</taxon>
    </lineage>
</organism>
<name>A0A6M3RWT0_9CLOS</name>
<proteinExistence type="predicted"/>